<gene>
    <name evidence="2" type="ORF">J3R75_001512</name>
</gene>
<accession>A0AAE4ANH2</accession>
<dbReference type="AlphaFoldDB" id="A0AAE4ANH2"/>
<dbReference type="Gene3D" id="3.10.450.50">
    <property type="match status" value="1"/>
</dbReference>
<dbReference type="SUPFAM" id="SSF54427">
    <property type="entry name" value="NTF2-like"/>
    <property type="match status" value="1"/>
</dbReference>
<keyword evidence="3" id="KW-1185">Reference proteome</keyword>
<comment type="caution">
    <text evidence="2">The sequence shown here is derived from an EMBL/GenBank/DDBJ whole genome shotgun (WGS) entry which is preliminary data.</text>
</comment>
<proteinExistence type="predicted"/>
<sequence>MNSNEQAVMTAVGAFLVAYTQADIVTCMAALSTQRPLMLMGTNEDEVICTHEAAKKLFEADFKCMSGLRWGLYQQQWVATSADLASVIIALPLTYRHADKDVTVQFRYAFTLACEEKQWKICAAVACVPRPAQTYAFP</sequence>
<name>A0AAE4ANH2_9BACT</name>
<dbReference type="Proteomes" id="UP001238163">
    <property type="component" value="Unassembled WGS sequence"/>
</dbReference>
<dbReference type="Pfam" id="PF13474">
    <property type="entry name" value="SnoaL_3"/>
    <property type="match status" value="1"/>
</dbReference>
<evidence type="ECO:0000259" key="1">
    <source>
        <dbReference type="Pfam" id="PF13474"/>
    </source>
</evidence>
<organism evidence="2 3">
    <name type="scientific">Oligosphaera ethanolica</name>
    <dbReference type="NCBI Taxonomy" id="760260"/>
    <lineage>
        <taxon>Bacteria</taxon>
        <taxon>Pseudomonadati</taxon>
        <taxon>Lentisphaerota</taxon>
        <taxon>Oligosphaeria</taxon>
        <taxon>Oligosphaerales</taxon>
        <taxon>Oligosphaeraceae</taxon>
        <taxon>Oligosphaera</taxon>
    </lineage>
</organism>
<evidence type="ECO:0000313" key="2">
    <source>
        <dbReference type="EMBL" id="MDQ0289405.1"/>
    </source>
</evidence>
<evidence type="ECO:0000313" key="3">
    <source>
        <dbReference type="Proteomes" id="UP001238163"/>
    </source>
</evidence>
<feature type="domain" description="SnoaL-like" evidence="1">
    <location>
        <begin position="8"/>
        <end position="126"/>
    </location>
</feature>
<dbReference type="EMBL" id="JAUSVL010000001">
    <property type="protein sequence ID" value="MDQ0289405.1"/>
    <property type="molecule type" value="Genomic_DNA"/>
</dbReference>
<reference evidence="2" key="1">
    <citation type="submission" date="2023-07" db="EMBL/GenBank/DDBJ databases">
        <title>Genomic Encyclopedia of Type Strains, Phase IV (KMG-IV): sequencing the most valuable type-strain genomes for metagenomic binning, comparative biology and taxonomic classification.</title>
        <authorList>
            <person name="Goeker M."/>
        </authorList>
    </citation>
    <scope>NUCLEOTIDE SEQUENCE</scope>
    <source>
        <strain evidence="2">DSM 24202</strain>
    </source>
</reference>
<dbReference type="RefSeq" id="WP_307260824.1">
    <property type="nucleotide sequence ID" value="NZ_JAUSVL010000001.1"/>
</dbReference>
<dbReference type="InterPro" id="IPR032710">
    <property type="entry name" value="NTF2-like_dom_sf"/>
</dbReference>
<protein>
    <recommendedName>
        <fullName evidence="1">SnoaL-like domain-containing protein</fullName>
    </recommendedName>
</protein>
<dbReference type="InterPro" id="IPR037401">
    <property type="entry name" value="SnoaL-like"/>
</dbReference>